<sequence>MIDFTLTDEQAQLRVGARDFAQNILAAAPAIYNQHPNQKTRFQSTRPIYRKAVEAGFIKGQIPAALGGSAGSLINAAILVEELYSVEPSASLTILGTGLGLTPLILGGSPEQHERLLKPFLSGNGEPLASFVHSEPGGTANWLEKGAPGLQTTAKKEGEDWIINGDKLWTTNSGGWDGKGADLQCVVCRLSPEAGPQDPSVDPTAMILILMVTPDEIANNSSDAYLVLDDPDLAGHKAASGPHSRFINFRVPGRNLLAAPGEGATVVEQTFGSSAAIVGAMAVGIMRAAFEAGLQFAKSDTRGGTVPILARQSVADLLIDIKMRVEAARALTWKASSCLENGPGDWKARLEIALEAKVWCSDQAVGCVVDAMKVVGMTSYSKEQPFARLLEDAVCLPLFDGGNVGVRRRQIEKIFSAEDYQPWAATFKE</sequence>
<evidence type="ECO:0000313" key="2">
    <source>
        <dbReference type="Proteomes" id="UP000250078"/>
    </source>
</evidence>
<reference evidence="1 2" key="1">
    <citation type="journal article" date="2016" name="Nat. Commun.">
        <title>Ectomycorrhizal ecology is imprinted in the genome of the dominant symbiotic fungus Cenococcum geophilum.</title>
        <authorList>
            <consortium name="DOE Joint Genome Institute"/>
            <person name="Peter M."/>
            <person name="Kohler A."/>
            <person name="Ohm R.A."/>
            <person name="Kuo A."/>
            <person name="Krutzmann J."/>
            <person name="Morin E."/>
            <person name="Arend M."/>
            <person name="Barry K.W."/>
            <person name="Binder M."/>
            <person name="Choi C."/>
            <person name="Clum A."/>
            <person name="Copeland A."/>
            <person name="Grisel N."/>
            <person name="Haridas S."/>
            <person name="Kipfer T."/>
            <person name="LaButti K."/>
            <person name="Lindquist E."/>
            <person name="Lipzen A."/>
            <person name="Maire R."/>
            <person name="Meier B."/>
            <person name="Mihaltcheva S."/>
            <person name="Molinier V."/>
            <person name="Murat C."/>
            <person name="Poggeler S."/>
            <person name="Quandt C.A."/>
            <person name="Sperisen C."/>
            <person name="Tritt A."/>
            <person name="Tisserant E."/>
            <person name="Crous P.W."/>
            <person name="Henrissat B."/>
            <person name="Nehls U."/>
            <person name="Egli S."/>
            <person name="Spatafora J.W."/>
            <person name="Grigoriev I.V."/>
            <person name="Martin F.M."/>
        </authorList>
    </citation>
    <scope>NUCLEOTIDE SEQUENCE [LARGE SCALE GENOMIC DNA]</scope>
    <source>
        <strain evidence="1 2">1.58</strain>
    </source>
</reference>
<organism evidence="1 2">
    <name type="scientific">Cenococcum geophilum 1.58</name>
    <dbReference type="NCBI Taxonomy" id="794803"/>
    <lineage>
        <taxon>Eukaryota</taxon>
        <taxon>Fungi</taxon>
        <taxon>Dikarya</taxon>
        <taxon>Ascomycota</taxon>
        <taxon>Pezizomycotina</taxon>
        <taxon>Dothideomycetes</taxon>
        <taxon>Pleosporomycetidae</taxon>
        <taxon>Gloniales</taxon>
        <taxon>Gloniaceae</taxon>
        <taxon>Cenococcum</taxon>
    </lineage>
</organism>
<dbReference type="EMBL" id="KV748249">
    <property type="protein sequence ID" value="OCK88066.1"/>
    <property type="molecule type" value="Genomic_DNA"/>
</dbReference>
<gene>
    <name evidence="1" type="ORF">K441DRAFT_669653</name>
</gene>
<keyword evidence="2" id="KW-1185">Reference proteome</keyword>
<proteinExistence type="predicted"/>
<evidence type="ECO:0000313" key="1">
    <source>
        <dbReference type="EMBL" id="OCK88066.1"/>
    </source>
</evidence>
<accession>A0ACC8ENT9</accession>
<protein>
    <submittedName>
        <fullName evidence="1">Acyl-CoA dehydrogenase</fullName>
    </submittedName>
</protein>
<name>A0ACC8ENT9_9PEZI</name>
<dbReference type="Proteomes" id="UP000250078">
    <property type="component" value="Unassembled WGS sequence"/>
</dbReference>